<feature type="compositionally biased region" description="Pro residues" evidence="1">
    <location>
        <begin position="72"/>
        <end position="81"/>
    </location>
</feature>
<evidence type="ECO:0000256" key="1">
    <source>
        <dbReference type="SAM" id="MobiDB-lite"/>
    </source>
</evidence>
<dbReference type="Proteomes" id="UP000634780">
    <property type="component" value="Unassembled WGS sequence"/>
</dbReference>
<evidence type="ECO:0000313" key="2">
    <source>
        <dbReference type="EMBL" id="MBJ3808970.1"/>
    </source>
</evidence>
<keyword evidence="3" id="KW-1185">Reference proteome</keyword>
<gene>
    <name evidence="2" type="ORF">JGB26_17920</name>
</gene>
<comment type="caution">
    <text evidence="2">The sequence shown here is derived from an EMBL/GenBank/DDBJ whole genome shotgun (WGS) entry which is preliminary data.</text>
</comment>
<proteinExistence type="predicted"/>
<feature type="compositionally biased region" description="Low complexity" evidence="1">
    <location>
        <begin position="82"/>
        <end position="94"/>
    </location>
</feature>
<dbReference type="EMBL" id="JAEKOZ010000010">
    <property type="protein sequence ID" value="MBJ3808970.1"/>
    <property type="molecule type" value="Genomic_DNA"/>
</dbReference>
<name>A0ABS0X6Z1_9ACTN</name>
<dbReference type="RefSeq" id="WP_190117226.1">
    <property type="nucleotide sequence ID" value="NZ_BMVR01000007.1"/>
</dbReference>
<accession>A0ABS0X6Z1</accession>
<reference evidence="2 3" key="1">
    <citation type="submission" date="2020-12" db="EMBL/GenBank/DDBJ databases">
        <title>Streptomyces typhae sp. nov., a novel endophytic actinomycete isolated from the root of cattail pollen (Typha angustifolia L.).</title>
        <authorList>
            <person name="Peng C."/>
            <person name="Liu C."/>
        </authorList>
    </citation>
    <scope>NUCLEOTIDE SEQUENCE [LARGE SCALE GENOMIC DNA]</scope>
    <source>
        <strain evidence="2 3">JCM 4753</strain>
    </source>
</reference>
<evidence type="ECO:0000313" key="3">
    <source>
        <dbReference type="Proteomes" id="UP000634780"/>
    </source>
</evidence>
<protein>
    <submittedName>
        <fullName evidence="2">Uncharacterized protein</fullName>
    </submittedName>
</protein>
<feature type="region of interest" description="Disordered" evidence="1">
    <location>
        <begin position="69"/>
        <end position="112"/>
    </location>
</feature>
<feature type="region of interest" description="Disordered" evidence="1">
    <location>
        <begin position="188"/>
        <end position="233"/>
    </location>
</feature>
<sequence length="1257" mass="134924">MSVPPSPQPYRLLRATDLLDLHFLFQGLRLDRPLIGPRRLIRKDPAQPAYLVVTFGPQHVAEQAFFEVSPGIPEPEPPNAPAAPGTPDASGTPTAAPPPGGSEPHKPPPVASRIGGRSVLVFTVGAQDVIPYTESGLLTAMRTLPLRVVDAAREPAMAAGLRQAVASRPDDVFQALRLARTVAELSARHGPDGPVAAGLRSAPTPAEPPGQPAVGAAAGPGPENPLADPANPRTGIELPYRLLLSPPQTATWTHSTELPDPDGRIELWHTRMPAGPARAIWTRDTGFNPADPHPLDGPSEFTMALTSGDRSSVVHLSSNTNLSGGFAPRPVQVDNLILSSLGGWLDSLGTWERPPVGFDVTQWRHRASMGRDHYVRVMYRGRLFPFGHLADLVKVTERKFDHDRPDNAAYLNQRFFIMVREPVRAYGSPADNDDQKRLRRLFPFTSVRLLTLVTPDLLPPTPIPGLSPVGGDPHHKLAFFPVTLTEDPFRFQVSMVDVDGRVLEFATPMAFVGQRVHGNAADVETIIRHYHGLIDDARRPEPPDLASADVRRVVADVRGQSVAYAPSHKPDDTTLSTAQIVWDAVTTPSILALDPTDHPRFLPTVRWARAVIPALSQFTTGSGGDQTQSVFHPEPYVTNAFTEANKAQLFIELARPVDLTFSNGGQTAGALAQPNFPVAGLSRRTGPVAATPAPPPGAEAGAAPAVDKWAKLAQGRFNPLDYFSALSGAKLFGMFPLTEIMSEIGLDNLKAPNFFTATVNAVTGFLNDLRGLRDLLTSVEEQFPEIADQVIRVTDAAALFAETLVAFITSHLEQDPDPIPIREVENAFNAFSEALTALRVALPAAVDTGVRQLLTRIAEQAATWDNAVGQALALKKAIEAAALGAKLPDVVNSRLEWQPDIKPWTPNKPTPTDPEHAVFWPFGKLTLVADLRGSLRPDVPQAADVSCTLDKFQLRMVPDFDAIVLSFDRIRFSMRAGQKPDVEVKFGGIDFVGNLAFVQTLRNIIPLDGFSDPPALTVDGSGIHANFSMQLPNAAVGVFSLENLSLNAALSVPFIGDTPLQAGFSFCRREAPFRLTVSMLGGGGYFGIVLSPKEIAVLDVALEFGAAVSMNFGVASGSLSVMAGIYFRLELTGGPGSPRNKVKLVGYLRARGEVDVLGIVSASIELYLELGYEDGYAVGRASLTISIEIGFFETSVTIRCEKQFAGSSASFALAGAAAAPAIAPPTFTDLMSPYTDPVTGARVDPVFDYCTAFAEVA</sequence>
<feature type="compositionally biased region" description="Low complexity" evidence="1">
    <location>
        <begin position="212"/>
        <end position="227"/>
    </location>
</feature>
<organism evidence="2 3">
    <name type="scientific">Streptomyces flavofungini</name>
    <dbReference type="NCBI Taxonomy" id="68200"/>
    <lineage>
        <taxon>Bacteria</taxon>
        <taxon>Bacillati</taxon>
        <taxon>Actinomycetota</taxon>
        <taxon>Actinomycetes</taxon>
        <taxon>Kitasatosporales</taxon>
        <taxon>Streptomycetaceae</taxon>
        <taxon>Streptomyces</taxon>
    </lineage>
</organism>